<dbReference type="GO" id="GO:0008168">
    <property type="term" value="F:methyltransferase activity"/>
    <property type="evidence" value="ECO:0007669"/>
    <property type="project" value="UniProtKB-KW"/>
</dbReference>
<dbReference type="KEGG" id="stai:STAIW_v1c02570"/>
<evidence type="ECO:0000256" key="1">
    <source>
        <dbReference type="ARBA" id="ARBA00022490"/>
    </source>
</evidence>
<dbReference type="GO" id="GO:0032259">
    <property type="term" value="P:methylation"/>
    <property type="evidence" value="ECO:0007669"/>
    <property type="project" value="UniProtKB-KW"/>
</dbReference>
<evidence type="ECO:0000313" key="8">
    <source>
        <dbReference type="Proteomes" id="UP000014984"/>
    </source>
</evidence>
<dbReference type="Gene3D" id="3.30.950.10">
    <property type="entry name" value="Methyltransferase, Cobalt-precorrin-4 Transmethylase, Domain 2"/>
    <property type="match status" value="1"/>
</dbReference>
<dbReference type="PROSITE" id="PS01296">
    <property type="entry name" value="RSMI"/>
    <property type="match status" value="1"/>
</dbReference>
<dbReference type="PATRIC" id="fig|1276220.3.peg.259"/>
<dbReference type="eggNOG" id="COG0313">
    <property type="taxonomic scope" value="Bacteria"/>
</dbReference>
<dbReference type="EMBL" id="CP005074">
    <property type="protein sequence ID" value="AGR40921.1"/>
    <property type="molecule type" value="Genomic_DNA"/>
</dbReference>
<accession>S5LWC8</accession>
<dbReference type="STRING" id="1276220.STAIW_v1c02570"/>
<dbReference type="InterPro" id="IPR014776">
    <property type="entry name" value="4pyrrole_Mease_sub2"/>
</dbReference>
<dbReference type="InterPro" id="IPR035996">
    <property type="entry name" value="4pyrrol_Methylase_sf"/>
</dbReference>
<dbReference type="CDD" id="cd11648">
    <property type="entry name" value="RsmI"/>
    <property type="match status" value="1"/>
</dbReference>
<dbReference type="PANTHER" id="PTHR46111">
    <property type="entry name" value="RIBOSOMAL RNA SMALL SUBUNIT METHYLTRANSFERASE I"/>
    <property type="match status" value="1"/>
</dbReference>
<evidence type="ECO:0000259" key="6">
    <source>
        <dbReference type="Pfam" id="PF00590"/>
    </source>
</evidence>
<dbReference type="Pfam" id="PF00590">
    <property type="entry name" value="TP_methylase"/>
    <property type="match status" value="1"/>
</dbReference>
<keyword evidence="4 7" id="KW-0808">Transferase</keyword>
<dbReference type="Proteomes" id="UP000014984">
    <property type="component" value="Chromosome"/>
</dbReference>
<keyword evidence="2" id="KW-0698">rRNA processing</keyword>
<keyword evidence="8" id="KW-1185">Reference proteome</keyword>
<evidence type="ECO:0000256" key="2">
    <source>
        <dbReference type="ARBA" id="ARBA00022552"/>
    </source>
</evidence>
<keyword evidence="5" id="KW-0949">S-adenosyl-L-methionine</keyword>
<dbReference type="RefSeq" id="WP_020834060.1">
    <property type="nucleotide sequence ID" value="NC_021846.1"/>
</dbReference>
<sequence length="291" mass="33319">MKIQKTFRNQLSTIYLVGTPIGNLEDVSTRVIKTLNESDVIYCEDTRVSLKLFEKLNIKKKLKSLHKFNELLMVNEILNDIKIYNKISIISDAGVPCISDPGALVISKILNSNVDLNITSINCGPAYIHAIVSSGFVASQNLFLGFLDKKNIQKNLVNYLNNFKNSNILITFYESVHRIESSLNLLSTILEDDTNIVIAKELTKINEEYIRGEIIDVCKYISSTKFTKKGEFCIIINPNYKLKNEIEIDMKKIIFEVNKLILEKYSKKDAIKIISKKYSINKNELTKIFYK</sequence>
<evidence type="ECO:0000256" key="3">
    <source>
        <dbReference type="ARBA" id="ARBA00022603"/>
    </source>
</evidence>
<keyword evidence="1" id="KW-0963">Cytoplasm</keyword>
<dbReference type="InterPro" id="IPR014777">
    <property type="entry name" value="4pyrrole_Mease_sub1"/>
</dbReference>
<dbReference type="HOGENOM" id="CLU_044779_3_0_14"/>
<evidence type="ECO:0000313" key="7">
    <source>
        <dbReference type="EMBL" id="AGR40921.1"/>
    </source>
</evidence>
<feature type="domain" description="Tetrapyrrole methylase" evidence="6">
    <location>
        <begin position="13"/>
        <end position="214"/>
    </location>
</feature>
<organism evidence="7 8">
    <name type="scientific">Spiroplasma taiwanense CT-1</name>
    <dbReference type="NCBI Taxonomy" id="1276220"/>
    <lineage>
        <taxon>Bacteria</taxon>
        <taxon>Bacillati</taxon>
        <taxon>Mycoplasmatota</taxon>
        <taxon>Mollicutes</taxon>
        <taxon>Entomoplasmatales</taxon>
        <taxon>Spiroplasmataceae</taxon>
        <taxon>Spiroplasma</taxon>
    </lineage>
</organism>
<dbReference type="GO" id="GO:0006364">
    <property type="term" value="P:rRNA processing"/>
    <property type="evidence" value="ECO:0007669"/>
    <property type="project" value="UniProtKB-KW"/>
</dbReference>
<keyword evidence="3 7" id="KW-0489">Methyltransferase</keyword>
<dbReference type="NCBIfam" id="TIGR00096">
    <property type="entry name" value="16S rRNA (cytidine(1402)-2'-O)-methyltransferase"/>
    <property type="match status" value="1"/>
</dbReference>
<dbReference type="SUPFAM" id="SSF53790">
    <property type="entry name" value="Tetrapyrrole methylase"/>
    <property type="match status" value="1"/>
</dbReference>
<dbReference type="InterPro" id="IPR008189">
    <property type="entry name" value="rRNA_ssu_MeTfrase_I"/>
</dbReference>
<dbReference type="AlphaFoldDB" id="S5LWC8"/>
<gene>
    <name evidence="7" type="primary">yabC</name>
    <name evidence="7" type="ORF">STAIW_v1c02570</name>
</gene>
<name>S5LWC8_9MOLU</name>
<evidence type="ECO:0000256" key="5">
    <source>
        <dbReference type="ARBA" id="ARBA00022691"/>
    </source>
</evidence>
<dbReference type="Gene3D" id="3.40.1010.10">
    <property type="entry name" value="Cobalt-precorrin-4 Transmethylase, Domain 1"/>
    <property type="match status" value="1"/>
</dbReference>
<proteinExistence type="predicted"/>
<evidence type="ECO:0000256" key="4">
    <source>
        <dbReference type="ARBA" id="ARBA00022679"/>
    </source>
</evidence>
<dbReference type="OrthoDB" id="9809084at2"/>
<dbReference type="InterPro" id="IPR018063">
    <property type="entry name" value="SAM_MeTrfase_RsmI_CS"/>
</dbReference>
<dbReference type="InterPro" id="IPR000878">
    <property type="entry name" value="4pyrrol_Mease"/>
</dbReference>
<reference evidence="7 8" key="1">
    <citation type="journal article" date="2013" name="Genome Biol. Evol.">
        <title>Comparison of metabolic capacities and inference of gene content evolution in mosquito-associated Spiroplasma diminutum and S. taiwanense.</title>
        <authorList>
            <person name="Lo W.S."/>
            <person name="Ku C."/>
            <person name="Chen L.L."/>
            <person name="Chang T.H."/>
            <person name="Kuo C.H."/>
        </authorList>
    </citation>
    <scope>NUCLEOTIDE SEQUENCE [LARGE SCALE GENOMIC DNA]</scope>
    <source>
        <strain evidence="7">CT-1</strain>
    </source>
</reference>
<protein>
    <submittedName>
        <fullName evidence="7">Methyltransferase</fullName>
    </submittedName>
</protein>
<dbReference type="PIRSF" id="PIRSF005917">
    <property type="entry name" value="MTase_YraL"/>
    <property type="match status" value="1"/>
</dbReference>
<dbReference type="PANTHER" id="PTHR46111:SF1">
    <property type="entry name" value="RIBOSOMAL RNA SMALL SUBUNIT METHYLTRANSFERASE I"/>
    <property type="match status" value="1"/>
</dbReference>